<evidence type="ECO:0000313" key="3">
    <source>
        <dbReference type="EMBL" id="KKN30526.1"/>
    </source>
</evidence>
<dbReference type="EMBL" id="LAZR01065286">
    <property type="protein sequence ID" value="KKK55863.1"/>
    <property type="molecule type" value="Genomic_DNA"/>
</dbReference>
<sequence length="97" mass="10752">MVSDPIETVLQDLEKMRGAARNELLGLPAPHPLKDALLNIDRLLSQVEVDIRLVKAAVPPPVDIRDVTSRFSTWWGRGLSRYDFPGAAGLKLRPPGR</sequence>
<proteinExistence type="predicted"/>
<dbReference type="EMBL" id="LAZR01002399">
    <property type="protein sequence ID" value="KKN30526.1"/>
    <property type="molecule type" value="Genomic_DNA"/>
</dbReference>
<gene>
    <name evidence="3" type="ORF">LCGC14_0833110</name>
    <name evidence="2" type="ORF">LCGC14_1265000</name>
    <name evidence="1" type="ORF">LCGC14_3070290</name>
</gene>
<reference evidence="2" key="1">
    <citation type="journal article" date="2015" name="Nature">
        <title>Complex archaea that bridge the gap between prokaryotes and eukaryotes.</title>
        <authorList>
            <person name="Spang A."/>
            <person name="Saw J.H."/>
            <person name="Jorgensen S.L."/>
            <person name="Zaremba-Niedzwiedzka K."/>
            <person name="Martijn J."/>
            <person name="Lind A.E."/>
            <person name="van Eijk R."/>
            <person name="Schleper C."/>
            <person name="Guy L."/>
            <person name="Ettema T.J."/>
        </authorList>
    </citation>
    <scope>NUCLEOTIDE SEQUENCE</scope>
</reference>
<protein>
    <submittedName>
        <fullName evidence="2">Uncharacterized protein</fullName>
    </submittedName>
</protein>
<accession>A0A0F9KZR3</accession>
<dbReference type="EMBL" id="LAZR01007049">
    <property type="protein sequence ID" value="KKM87819.1"/>
    <property type="molecule type" value="Genomic_DNA"/>
</dbReference>
<evidence type="ECO:0000313" key="1">
    <source>
        <dbReference type="EMBL" id="KKK55863.1"/>
    </source>
</evidence>
<evidence type="ECO:0000313" key="2">
    <source>
        <dbReference type="EMBL" id="KKM87819.1"/>
    </source>
</evidence>
<dbReference type="AlphaFoldDB" id="A0A0F9KZR3"/>
<organism evidence="2">
    <name type="scientific">marine sediment metagenome</name>
    <dbReference type="NCBI Taxonomy" id="412755"/>
    <lineage>
        <taxon>unclassified sequences</taxon>
        <taxon>metagenomes</taxon>
        <taxon>ecological metagenomes</taxon>
    </lineage>
</organism>
<name>A0A0F9KZR3_9ZZZZ</name>
<comment type="caution">
    <text evidence="2">The sequence shown here is derived from an EMBL/GenBank/DDBJ whole genome shotgun (WGS) entry which is preliminary data.</text>
</comment>